<name>C7JC75_ACEP3</name>
<evidence type="ECO:0000313" key="2">
    <source>
        <dbReference type="Proteomes" id="UP000000948"/>
    </source>
</evidence>
<gene>
    <name evidence="1" type="ordered locus">APA01_17770</name>
</gene>
<proteinExistence type="predicted"/>
<protein>
    <submittedName>
        <fullName evidence="1">Uncharacterized protein</fullName>
    </submittedName>
</protein>
<sequence>MTTSYQTGFTKETPSLYFCNKAIWRYSYFFCHISCLLYDM</sequence>
<evidence type="ECO:0000313" key="1">
    <source>
        <dbReference type="EMBL" id="BAH99903.1"/>
    </source>
</evidence>
<dbReference type="AlphaFoldDB" id="C7JC75"/>
<organism evidence="1 2">
    <name type="scientific">Acetobacter pasteurianus (strain NBRC 105184 / IFO 3283-01)</name>
    <dbReference type="NCBI Taxonomy" id="634452"/>
    <lineage>
        <taxon>Bacteria</taxon>
        <taxon>Pseudomonadati</taxon>
        <taxon>Pseudomonadota</taxon>
        <taxon>Alphaproteobacteria</taxon>
        <taxon>Acetobacterales</taxon>
        <taxon>Acetobacteraceae</taxon>
        <taxon>Acetobacter</taxon>
    </lineage>
</organism>
<dbReference type="HOGENOM" id="CLU_3283192_0_0_5"/>
<dbReference type="Proteomes" id="UP000000948">
    <property type="component" value="Chromosome"/>
</dbReference>
<reference evidence="1 2" key="1">
    <citation type="journal article" date="2009" name="Nucleic Acids Res.">
        <title>Whole-genome analyses reveal genetic instability of Acetobacter pasteurianus.</title>
        <authorList>
            <person name="Azuma Y."/>
            <person name="Hosoyama A."/>
            <person name="Matsutani M."/>
            <person name="Furuya N."/>
            <person name="Horikawa H."/>
            <person name="Harada T."/>
            <person name="Hirakawa H."/>
            <person name="Kuhara S."/>
            <person name="Matsushita K."/>
            <person name="Fujita N."/>
            <person name="Shirai M."/>
        </authorList>
    </citation>
    <scope>NUCLEOTIDE SEQUENCE [LARGE SCALE GENOMIC DNA]</scope>
    <source>
        <strain evidence="2">NBRC 105184 / IFO 3283-01</strain>
    </source>
</reference>
<dbReference type="KEGG" id="apt:APA01_17770"/>
<dbReference type="EMBL" id="AP011121">
    <property type="protein sequence ID" value="BAH99903.1"/>
    <property type="molecule type" value="Genomic_DNA"/>
</dbReference>
<accession>C7JC75</accession>